<dbReference type="Pfam" id="PF06055">
    <property type="entry name" value="ExoD"/>
    <property type="match status" value="1"/>
</dbReference>
<dbReference type="EMBL" id="CP063657">
    <property type="protein sequence ID" value="QOW22894.1"/>
    <property type="molecule type" value="Genomic_DNA"/>
</dbReference>
<feature type="transmembrane region" description="Helical" evidence="1">
    <location>
        <begin position="179"/>
        <end position="199"/>
    </location>
</feature>
<sequence>MKPADSDAGGPAASGDGVGTRAFLESFTVGDPEEILPLGTMFGGLGKRSFGMLVFIAILPSFLPIPGIGGASGLLVVLLGLQLMVGLRVPWLPGFVARRGPARRTIGRFRDRIAPWLERLERLSRPRAPAMLERRLANFVTGLLLVALGCLLCLPIPFTNYLFGVLLLLFALALLERDGYLMIVAWLAGTAAVVFFSLISGQLATMIAQWIHG</sequence>
<dbReference type="PIRSF" id="PIRSF033239">
    <property type="entry name" value="ExoD"/>
    <property type="match status" value="1"/>
</dbReference>
<feature type="transmembrane region" description="Helical" evidence="1">
    <location>
        <begin position="136"/>
        <end position="159"/>
    </location>
</feature>
<dbReference type="PANTHER" id="PTHR41795:SF1">
    <property type="entry name" value="EXOPOLYSACCHARIDE SYNTHESIS PROTEIN"/>
    <property type="match status" value="1"/>
</dbReference>
<keyword evidence="3" id="KW-1185">Reference proteome</keyword>
<keyword evidence="1" id="KW-1133">Transmembrane helix</keyword>
<feature type="transmembrane region" description="Helical" evidence="1">
    <location>
        <begin position="74"/>
        <end position="96"/>
    </location>
</feature>
<accession>A0A7S6ZVL6</accession>
<organism evidence="2 3">
    <name type="scientific">Novilysobacter avium</name>
    <dbReference type="NCBI Taxonomy" id="2781023"/>
    <lineage>
        <taxon>Bacteria</taxon>
        <taxon>Pseudomonadati</taxon>
        <taxon>Pseudomonadota</taxon>
        <taxon>Gammaproteobacteria</taxon>
        <taxon>Lysobacterales</taxon>
        <taxon>Lysobacteraceae</taxon>
        <taxon>Novilysobacter</taxon>
    </lineage>
</organism>
<evidence type="ECO:0000256" key="1">
    <source>
        <dbReference type="SAM" id="Phobius"/>
    </source>
</evidence>
<keyword evidence="1" id="KW-0472">Membrane</keyword>
<dbReference type="PANTHER" id="PTHR41795">
    <property type="entry name" value="EXOPOLYSACCHARIDE SYNTHESIS PROTEIN"/>
    <property type="match status" value="1"/>
</dbReference>
<proteinExistence type="predicted"/>
<feature type="transmembrane region" description="Helical" evidence="1">
    <location>
        <begin position="50"/>
        <end position="68"/>
    </location>
</feature>
<dbReference type="InterPro" id="IPR010331">
    <property type="entry name" value="ExoD"/>
</dbReference>
<keyword evidence="1" id="KW-0812">Transmembrane</keyword>
<evidence type="ECO:0000313" key="3">
    <source>
        <dbReference type="Proteomes" id="UP000593932"/>
    </source>
</evidence>
<dbReference type="Proteomes" id="UP000593932">
    <property type="component" value="Chromosome"/>
</dbReference>
<dbReference type="RefSeq" id="WP_194035375.1">
    <property type="nucleotide sequence ID" value="NZ_CP063657.1"/>
</dbReference>
<evidence type="ECO:0000313" key="2">
    <source>
        <dbReference type="EMBL" id="QOW22894.1"/>
    </source>
</evidence>
<reference evidence="2 3" key="1">
    <citation type="submission" date="2020-10" db="EMBL/GenBank/DDBJ databases">
        <title>complete genome sequencing of Lysobacter sp. H23M41.</title>
        <authorList>
            <person name="Bae J.-W."/>
            <person name="Lee S.-Y."/>
        </authorList>
    </citation>
    <scope>NUCLEOTIDE SEQUENCE [LARGE SCALE GENOMIC DNA]</scope>
    <source>
        <strain evidence="2 3">H23M41</strain>
    </source>
</reference>
<name>A0A7S6ZVL6_9GAMM</name>
<protein>
    <submittedName>
        <fullName evidence="2">Exopolysaccharide biosynthesis protein</fullName>
    </submittedName>
</protein>
<gene>
    <name evidence="2" type="ORF">INQ42_04810</name>
</gene>